<accession>A0ABX6A9Y8</accession>
<dbReference type="Proteomes" id="UP000327143">
    <property type="component" value="Chromosome"/>
</dbReference>
<evidence type="ECO:0000313" key="1">
    <source>
        <dbReference type="EMBL" id="QEU83963.1"/>
    </source>
</evidence>
<protein>
    <submittedName>
        <fullName evidence="1">Uncharacterized protein</fullName>
    </submittedName>
</protein>
<gene>
    <name evidence="1" type="ORF">CP969_04170</name>
</gene>
<reference evidence="1 2" key="1">
    <citation type="submission" date="2017-09" db="EMBL/GenBank/DDBJ databases">
        <authorList>
            <person name="Lee N."/>
            <person name="Cho B.-K."/>
        </authorList>
    </citation>
    <scope>NUCLEOTIDE SEQUENCE [LARGE SCALE GENOMIC DNA]</scope>
    <source>
        <strain evidence="1 2">ATCC 39115</strain>
    </source>
</reference>
<dbReference type="EMBL" id="CP023700">
    <property type="protein sequence ID" value="QEU83963.1"/>
    <property type="molecule type" value="Genomic_DNA"/>
</dbReference>
<proteinExistence type="predicted"/>
<organism evidence="1 2">
    <name type="scientific">Streptomyces viridosporus T7A</name>
    <dbReference type="NCBI Taxonomy" id="665577"/>
    <lineage>
        <taxon>Bacteria</taxon>
        <taxon>Bacillati</taxon>
        <taxon>Actinomycetota</taxon>
        <taxon>Actinomycetes</taxon>
        <taxon>Kitasatosporales</taxon>
        <taxon>Streptomycetaceae</taxon>
        <taxon>Streptomyces</taxon>
    </lineage>
</organism>
<sequence>MSMKPGTRFWSTVSPVSVVVVRPAAGKVTLTCGGVPMVEHEPENAAVTAEGEGPLLGKRYADEDSGLQILCTRGGAGELAVDSRLLQLMNTRPLPASD</sequence>
<evidence type="ECO:0000313" key="2">
    <source>
        <dbReference type="Proteomes" id="UP000327143"/>
    </source>
</evidence>
<keyword evidence="2" id="KW-1185">Reference proteome</keyword>
<name>A0ABX6A9Y8_STRVD</name>